<organism evidence="2 3">
    <name type="scientific">Choiromyces venosus 120613-1</name>
    <dbReference type="NCBI Taxonomy" id="1336337"/>
    <lineage>
        <taxon>Eukaryota</taxon>
        <taxon>Fungi</taxon>
        <taxon>Dikarya</taxon>
        <taxon>Ascomycota</taxon>
        <taxon>Pezizomycotina</taxon>
        <taxon>Pezizomycetes</taxon>
        <taxon>Pezizales</taxon>
        <taxon>Tuberaceae</taxon>
        <taxon>Choiromyces</taxon>
    </lineage>
</organism>
<keyword evidence="1" id="KW-0472">Membrane</keyword>
<keyword evidence="1" id="KW-1133">Transmembrane helix</keyword>
<dbReference type="AlphaFoldDB" id="A0A3N4J6M0"/>
<feature type="transmembrane region" description="Helical" evidence="1">
    <location>
        <begin position="74"/>
        <end position="92"/>
    </location>
</feature>
<proteinExistence type="predicted"/>
<dbReference type="Proteomes" id="UP000276215">
    <property type="component" value="Unassembled WGS sequence"/>
</dbReference>
<evidence type="ECO:0000256" key="1">
    <source>
        <dbReference type="SAM" id="Phobius"/>
    </source>
</evidence>
<evidence type="ECO:0000313" key="2">
    <source>
        <dbReference type="EMBL" id="RPA92917.1"/>
    </source>
</evidence>
<accession>A0A3N4J6M0</accession>
<dbReference type="EMBL" id="ML120463">
    <property type="protein sequence ID" value="RPA92917.1"/>
    <property type="molecule type" value="Genomic_DNA"/>
</dbReference>
<reference evidence="2 3" key="1">
    <citation type="journal article" date="2018" name="Nat. Ecol. Evol.">
        <title>Pezizomycetes genomes reveal the molecular basis of ectomycorrhizal truffle lifestyle.</title>
        <authorList>
            <person name="Murat C."/>
            <person name="Payen T."/>
            <person name="Noel B."/>
            <person name="Kuo A."/>
            <person name="Morin E."/>
            <person name="Chen J."/>
            <person name="Kohler A."/>
            <person name="Krizsan K."/>
            <person name="Balestrini R."/>
            <person name="Da Silva C."/>
            <person name="Montanini B."/>
            <person name="Hainaut M."/>
            <person name="Levati E."/>
            <person name="Barry K.W."/>
            <person name="Belfiori B."/>
            <person name="Cichocki N."/>
            <person name="Clum A."/>
            <person name="Dockter R.B."/>
            <person name="Fauchery L."/>
            <person name="Guy J."/>
            <person name="Iotti M."/>
            <person name="Le Tacon F."/>
            <person name="Lindquist E.A."/>
            <person name="Lipzen A."/>
            <person name="Malagnac F."/>
            <person name="Mello A."/>
            <person name="Molinier V."/>
            <person name="Miyauchi S."/>
            <person name="Poulain J."/>
            <person name="Riccioni C."/>
            <person name="Rubini A."/>
            <person name="Sitrit Y."/>
            <person name="Splivallo R."/>
            <person name="Traeger S."/>
            <person name="Wang M."/>
            <person name="Zifcakova L."/>
            <person name="Wipf D."/>
            <person name="Zambonelli A."/>
            <person name="Paolocci F."/>
            <person name="Nowrousian M."/>
            <person name="Ottonello S."/>
            <person name="Baldrian P."/>
            <person name="Spatafora J.W."/>
            <person name="Henrissat B."/>
            <person name="Nagy L.G."/>
            <person name="Aury J.M."/>
            <person name="Wincker P."/>
            <person name="Grigoriev I.V."/>
            <person name="Bonfante P."/>
            <person name="Martin F.M."/>
        </authorList>
    </citation>
    <scope>NUCLEOTIDE SEQUENCE [LARGE SCALE GENOMIC DNA]</scope>
    <source>
        <strain evidence="2 3">120613-1</strain>
    </source>
</reference>
<gene>
    <name evidence="2" type="ORF">L873DRAFT_1816893</name>
</gene>
<keyword evidence="1" id="KW-0812">Transmembrane</keyword>
<keyword evidence="3" id="KW-1185">Reference proteome</keyword>
<name>A0A3N4J6M0_9PEZI</name>
<sequence>MKDSTVVSQLYPSVYHSKLSFRLLPSVYHSKLSFHLSFRLLPSQRLLSRNFFFIQQVGPWEFALNALARQKTHTLFFLRVILAWISFTFVKIKNL</sequence>
<evidence type="ECO:0000313" key="3">
    <source>
        <dbReference type="Proteomes" id="UP000276215"/>
    </source>
</evidence>
<protein>
    <submittedName>
        <fullName evidence="2">Uncharacterized protein</fullName>
    </submittedName>
</protein>